<feature type="compositionally biased region" description="Basic and acidic residues" evidence="1">
    <location>
        <begin position="193"/>
        <end position="219"/>
    </location>
</feature>
<proteinExistence type="predicted"/>
<evidence type="ECO:0000256" key="2">
    <source>
        <dbReference type="SAM" id="Phobius"/>
    </source>
</evidence>
<evidence type="ECO:0008006" key="5">
    <source>
        <dbReference type="Google" id="ProtNLM"/>
    </source>
</evidence>
<sequence>MTRPDTEPRPDPREEEVRRRLADARHVEPLPVDVATRLDRVLAQLAEGEPLPSSVDELSVRRRRRAAGLLAAAAAVTVVGLGLGQVLPGAGSDAGSNADEIAASVDREAAERSTSADDEAAADAGDAAGRTLTEDGGADGSLVDPGDAPSEGDAAASAPAPEAAELNAFVTPPGRPVRVRSERFAADALRARDVVDGSRSGDRGTEDRGNRGRGDRGGTKPDLAFFECTPADWGAGVAVPVLYDDEPHVLVFRAPAGDSQVADLLQCGTGETLRSTTLPAG</sequence>
<feature type="region of interest" description="Disordered" evidence="1">
    <location>
        <begin position="1"/>
        <end position="22"/>
    </location>
</feature>
<evidence type="ECO:0000313" key="3">
    <source>
        <dbReference type="EMBL" id="MBC2959532.1"/>
    </source>
</evidence>
<keyword evidence="4" id="KW-1185">Reference proteome</keyword>
<evidence type="ECO:0000313" key="4">
    <source>
        <dbReference type="Proteomes" id="UP000604001"/>
    </source>
</evidence>
<feature type="region of interest" description="Disordered" evidence="1">
    <location>
        <begin position="105"/>
        <end position="124"/>
    </location>
</feature>
<gene>
    <name evidence="3" type="ORF">H7344_04415</name>
</gene>
<dbReference type="Proteomes" id="UP000604001">
    <property type="component" value="Unassembled WGS sequence"/>
</dbReference>
<comment type="caution">
    <text evidence="3">The sequence shown here is derived from an EMBL/GenBank/DDBJ whole genome shotgun (WGS) entry which is preliminary data.</text>
</comment>
<keyword evidence="2" id="KW-0812">Transmembrane</keyword>
<protein>
    <recommendedName>
        <fullName evidence="5">DUF3040 domain-containing protein</fullName>
    </recommendedName>
</protein>
<organism evidence="3 4">
    <name type="scientific">Nocardioides deserti</name>
    <dbReference type="NCBI Taxonomy" id="1588644"/>
    <lineage>
        <taxon>Bacteria</taxon>
        <taxon>Bacillati</taxon>
        <taxon>Actinomycetota</taxon>
        <taxon>Actinomycetes</taxon>
        <taxon>Propionibacteriales</taxon>
        <taxon>Nocardioidaceae</taxon>
        <taxon>Nocardioides</taxon>
    </lineage>
</organism>
<accession>A0ABR6U551</accession>
<evidence type="ECO:0000256" key="1">
    <source>
        <dbReference type="SAM" id="MobiDB-lite"/>
    </source>
</evidence>
<reference evidence="3 4" key="1">
    <citation type="submission" date="2020-08" db="EMBL/GenBank/DDBJ databases">
        <title>novel species in genus Nocardioides.</title>
        <authorList>
            <person name="Zhang G."/>
        </authorList>
    </citation>
    <scope>NUCLEOTIDE SEQUENCE [LARGE SCALE GENOMIC DNA]</scope>
    <source>
        <strain evidence="3 4">SC8A-24</strain>
    </source>
</reference>
<dbReference type="EMBL" id="JACMYC010000002">
    <property type="protein sequence ID" value="MBC2959532.1"/>
    <property type="molecule type" value="Genomic_DNA"/>
</dbReference>
<feature type="compositionally biased region" description="Basic and acidic residues" evidence="1">
    <location>
        <begin position="105"/>
        <end position="115"/>
    </location>
</feature>
<keyword evidence="2" id="KW-0472">Membrane</keyword>
<feature type="region of interest" description="Disordered" evidence="1">
    <location>
        <begin position="129"/>
        <end position="160"/>
    </location>
</feature>
<keyword evidence="2" id="KW-1133">Transmembrane helix</keyword>
<dbReference type="RefSeq" id="WP_186344796.1">
    <property type="nucleotide sequence ID" value="NZ_BMMR01000002.1"/>
</dbReference>
<feature type="compositionally biased region" description="Low complexity" evidence="1">
    <location>
        <begin position="144"/>
        <end position="160"/>
    </location>
</feature>
<feature type="region of interest" description="Disordered" evidence="1">
    <location>
        <begin position="193"/>
        <end position="221"/>
    </location>
</feature>
<name>A0ABR6U551_9ACTN</name>
<feature type="transmembrane region" description="Helical" evidence="2">
    <location>
        <begin position="66"/>
        <end position="87"/>
    </location>
</feature>